<dbReference type="FunFam" id="2.60.40.60:FF:000023">
    <property type="entry name" value="Cadherin EGF LAG seven-pass G-type receptor 3"/>
    <property type="match status" value="1"/>
</dbReference>
<evidence type="ECO:0000256" key="1">
    <source>
        <dbReference type="ARBA" id="ARBA00004370"/>
    </source>
</evidence>
<accession>A0A3B3C7W1</accession>
<dbReference type="PRINTS" id="PR00205">
    <property type="entry name" value="CADHERIN"/>
</dbReference>
<dbReference type="GeneTree" id="ENSGT00940000157493"/>
<evidence type="ECO:0000256" key="4">
    <source>
        <dbReference type="ARBA" id="ARBA00022837"/>
    </source>
</evidence>
<dbReference type="SMART" id="SM00112">
    <property type="entry name" value="CA"/>
    <property type="match status" value="1"/>
</dbReference>
<dbReference type="GO" id="GO:0007156">
    <property type="term" value="P:homophilic cell adhesion via plasma membrane adhesion molecules"/>
    <property type="evidence" value="ECO:0007669"/>
    <property type="project" value="InterPro"/>
</dbReference>
<evidence type="ECO:0000256" key="2">
    <source>
        <dbReference type="ARBA" id="ARBA00022692"/>
    </source>
</evidence>
<keyword evidence="6" id="KW-0472">Membrane</keyword>
<evidence type="ECO:0000256" key="6">
    <source>
        <dbReference type="ARBA" id="ARBA00023136"/>
    </source>
</evidence>
<dbReference type="Ensembl" id="ENSOMET00000021776.1">
    <property type="protein sequence ID" value="ENSOMEP00000014016.1"/>
    <property type="gene ID" value="ENSOMEG00000015495.1"/>
</dbReference>
<dbReference type="STRING" id="30732.ENSOMEP00000014016"/>
<evidence type="ECO:0000313" key="11">
    <source>
        <dbReference type="Proteomes" id="UP000261560"/>
    </source>
</evidence>
<evidence type="ECO:0000256" key="7">
    <source>
        <dbReference type="PROSITE-ProRule" id="PRU00043"/>
    </source>
</evidence>
<dbReference type="Gene3D" id="2.60.40.60">
    <property type="entry name" value="Cadherins"/>
    <property type="match status" value="1"/>
</dbReference>
<keyword evidence="11" id="KW-1185">Reference proteome</keyword>
<reference evidence="10" key="1">
    <citation type="submission" date="2025-08" db="UniProtKB">
        <authorList>
            <consortium name="Ensembl"/>
        </authorList>
    </citation>
    <scope>IDENTIFICATION</scope>
</reference>
<dbReference type="Proteomes" id="UP000261560">
    <property type="component" value="Unplaced"/>
</dbReference>
<keyword evidence="5" id="KW-1133">Transmembrane helix</keyword>
<dbReference type="Pfam" id="PF00028">
    <property type="entry name" value="Cadherin"/>
    <property type="match status" value="1"/>
</dbReference>
<evidence type="ECO:0000313" key="10">
    <source>
        <dbReference type="Ensembl" id="ENSOMEP00000014016.1"/>
    </source>
</evidence>
<dbReference type="InterPro" id="IPR020894">
    <property type="entry name" value="Cadherin_CS"/>
</dbReference>
<dbReference type="OMA" id="PTHTEVG"/>
<keyword evidence="2" id="KW-0812">Transmembrane</keyword>
<dbReference type="CDD" id="cd11304">
    <property type="entry name" value="Cadherin_repeat"/>
    <property type="match status" value="1"/>
</dbReference>
<sequence length="168" mass="18834">MELPLCWVWILLTVNMPPQFQLPNYQVSVPENEPAGTRVITLKATDPDDGEAGRLVYSMEALFDKRSSDFFEIDPQTGSITTIQALDREVKDTHVFKVLVIDNGTPQRSAASYLTVTVSDTNDHVPVFEQNNYRVSIRENVEVAFLHFCPPSLPPPSNNLSTPRLSIC</sequence>
<dbReference type="InterPro" id="IPR015919">
    <property type="entry name" value="Cadherin-like_sf"/>
</dbReference>
<keyword evidence="4 7" id="KW-0106">Calcium</keyword>
<keyword evidence="3" id="KW-0677">Repeat</keyword>
<reference evidence="10" key="2">
    <citation type="submission" date="2025-09" db="UniProtKB">
        <authorList>
            <consortium name="Ensembl"/>
        </authorList>
    </citation>
    <scope>IDENTIFICATION</scope>
</reference>
<dbReference type="PaxDb" id="30732-ENSOMEP00000014016"/>
<name>A0A3B3C7W1_ORYME</name>
<proteinExistence type="predicted"/>
<dbReference type="GO" id="GO:0009653">
    <property type="term" value="P:anatomical structure morphogenesis"/>
    <property type="evidence" value="ECO:0007669"/>
    <property type="project" value="UniProtKB-ARBA"/>
</dbReference>
<dbReference type="PANTHER" id="PTHR24026:SF125">
    <property type="entry name" value="FAT-LIKE CADHERIN-RELATED TUMOR SUPPRESSOR HOMOLOG"/>
    <property type="match status" value="1"/>
</dbReference>
<evidence type="ECO:0000256" key="5">
    <source>
        <dbReference type="ARBA" id="ARBA00022989"/>
    </source>
</evidence>
<protein>
    <recommendedName>
        <fullName evidence="9">Cadherin domain-containing protein</fullName>
    </recommendedName>
</protein>
<dbReference type="AlphaFoldDB" id="A0A3B3C7W1"/>
<feature type="domain" description="Cadherin" evidence="9">
    <location>
        <begin position="21"/>
        <end position="128"/>
    </location>
</feature>
<evidence type="ECO:0000256" key="3">
    <source>
        <dbReference type="ARBA" id="ARBA00022737"/>
    </source>
</evidence>
<feature type="chain" id="PRO_5017439001" description="Cadherin domain-containing protein" evidence="8">
    <location>
        <begin position="22"/>
        <end position="168"/>
    </location>
</feature>
<organism evidence="10 11">
    <name type="scientific">Oryzias melastigma</name>
    <name type="common">Marine medaka</name>
    <dbReference type="NCBI Taxonomy" id="30732"/>
    <lineage>
        <taxon>Eukaryota</taxon>
        <taxon>Metazoa</taxon>
        <taxon>Chordata</taxon>
        <taxon>Craniata</taxon>
        <taxon>Vertebrata</taxon>
        <taxon>Euteleostomi</taxon>
        <taxon>Actinopterygii</taxon>
        <taxon>Neopterygii</taxon>
        <taxon>Teleostei</taxon>
        <taxon>Neoteleostei</taxon>
        <taxon>Acanthomorphata</taxon>
        <taxon>Ovalentaria</taxon>
        <taxon>Atherinomorphae</taxon>
        <taxon>Beloniformes</taxon>
        <taxon>Adrianichthyidae</taxon>
        <taxon>Oryziinae</taxon>
        <taxon>Oryzias</taxon>
    </lineage>
</organism>
<keyword evidence="8" id="KW-0732">Signal</keyword>
<dbReference type="GO" id="GO:0005509">
    <property type="term" value="F:calcium ion binding"/>
    <property type="evidence" value="ECO:0007669"/>
    <property type="project" value="UniProtKB-UniRule"/>
</dbReference>
<evidence type="ECO:0000256" key="8">
    <source>
        <dbReference type="SAM" id="SignalP"/>
    </source>
</evidence>
<dbReference type="GO" id="GO:0005886">
    <property type="term" value="C:plasma membrane"/>
    <property type="evidence" value="ECO:0007669"/>
    <property type="project" value="InterPro"/>
</dbReference>
<dbReference type="PROSITE" id="PS00232">
    <property type="entry name" value="CADHERIN_1"/>
    <property type="match status" value="1"/>
</dbReference>
<evidence type="ECO:0000259" key="9">
    <source>
        <dbReference type="PROSITE" id="PS50268"/>
    </source>
</evidence>
<feature type="signal peptide" evidence="8">
    <location>
        <begin position="1"/>
        <end position="21"/>
    </location>
</feature>
<comment type="subcellular location">
    <subcellularLocation>
        <location evidence="1">Membrane</location>
    </subcellularLocation>
</comment>
<dbReference type="SUPFAM" id="SSF49313">
    <property type="entry name" value="Cadherin-like"/>
    <property type="match status" value="1"/>
</dbReference>
<dbReference type="PROSITE" id="PS50268">
    <property type="entry name" value="CADHERIN_2"/>
    <property type="match status" value="1"/>
</dbReference>
<dbReference type="PANTHER" id="PTHR24026">
    <property type="entry name" value="FAT ATYPICAL CADHERIN-RELATED"/>
    <property type="match status" value="1"/>
</dbReference>
<dbReference type="InterPro" id="IPR002126">
    <property type="entry name" value="Cadherin-like_dom"/>
</dbReference>